<name>L0HF00_METFS</name>
<evidence type="ECO:0000313" key="2">
    <source>
        <dbReference type="EMBL" id="AGB03302.1"/>
    </source>
</evidence>
<keyword evidence="3" id="KW-1185">Reference proteome</keyword>
<protein>
    <submittedName>
        <fullName evidence="2">Uncharacterized protein</fullName>
    </submittedName>
</protein>
<dbReference type="STRING" id="593750.Metfor_2298"/>
<accession>L0HF00</accession>
<proteinExistence type="predicted"/>
<reference evidence="2 3" key="2">
    <citation type="journal article" date="2014" name="Genome Announc.">
        <title>Complete Genome Sequence of Methanoregula formicica SMSPT, a Mesophilic Hydrogenotrophic Methanogen Isolated from a Methanogenic Upflow Anaerobic Sludge Blanket Reactor.</title>
        <authorList>
            <person name="Yamamoto K."/>
            <person name="Tamaki H."/>
            <person name="Cadillo-Quiroz H."/>
            <person name="Imachi H."/>
            <person name="Kyrpides N."/>
            <person name="Woyke T."/>
            <person name="Goodwin L."/>
            <person name="Zinder S.H."/>
            <person name="Kamagata Y."/>
            <person name="Liu W.T."/>
        </authorList>
    </citation>
    <scope>NUCLEOTIDE SEQUENCE [LARGE SCALE GENOMIC DNA]</scope>
    <source>
        <strain evidence="3">DSM 22288 / NBRC 105244 / SMSP</strain>
    </source>
</reference>
<organism evidence="2 3">
    <name type="scientific">Methanoregula formicica (strain DSM 22288 / NBRC 105244 / SMSP)</name>
    <dbReference type="NCBI Taxonomy" id="593750"/>
    <lineage>
        <taxon>Archaea</taxon>
        <taxon>Methanobacteriati</taxon>
        <taxon>Methanobacteriota</taxon>
        <taxon>Stenosarchaea group</taxon>
        <taxon>Methanomicrobia</taxon>
        <taxon>Methanomicrobiales</taxon>
        <taxon>Methanoregulaceae</taxon>
        <taxon>Methanoregula</taxon>
    </lineage>
</organism>
<evidence type="ECO:0000313" key="3">
    <source>
        <dbReference type="Proteomes" id="UP000010824"/>
    </source>
</evidence>
<dbReference type="HOGENOM" id="CLU_1891426_0_0_2"/>
<dbReference type="RefSeq" id="WP_015286265.1">
    <property type="nucleotide sequence ID" value="NC_019943.1"/>
</dbReference>
<feature type="compositionally biased region" description="Basic and acidic residues" evidence="1">
    <location>
        <begin position="1"/>
        <end position="10"/>
    </location>
</feature>
<dbReference type="KEGG" id="mfo:Metfor_2298"/>
<dbReference type="EMBL" id="CP003167">
    <property type="protein sequence ID" value="AGB03302.1"/>
    <property type="molecule type" value="Genomic_DNA"/>
</dbReference>
<dbReference type="Proteomes" id="UP000010824">
    <property type="component" value="Chromosome"/>
</dbReference>
<dbReference type="AlphaFoldDB" id="L0HF00"/>
<sequence>MTEKPERKTQDPPGAGCTGGPGTGPDNPEAHEQGLALRRSCRAHPAERVTALRGLAIARPRAPKSAVRRQTLRELYGKDPEIPYVKFEAALRDLVCSFMERQDRMNEEIFYQINDLRYRIEGLEADRQGPGGVP</sequence>
<feature type="region of interest" description="Disordered" evidence="1">
    <location>
        <begin position="1"/>
        <end position="34"/>
    </location>
</feature>
<dbReference type="InParanoid" id="L0HF00"/>
<evidence type="ECO:0000256" key="1">
    <source>
        <dbReference type="SAM" id="MobiDB-lite"/>
    </source>
</evidence>
<dbReference type="GeneID" id="41401441"/>
<reference evidence="3" key="1">
    <citation type="submission" date="2011-12" db="EMBL/GenBank/DDBJ databases">
        <title>Complete sequence of Methanoregula formicicum SMSP.</title>
        <authorList>
            <person name="Lucas S."/>
            <person name="Han J."/>
            <person name="Lapidus A."/>
            <person name="Cheng J.-F."/>
            <person name="Goodwin L."/>
            <person name="Pitluck S."/>
            <person name="Peters L."/>
            <person name="Ovchinnikova G."/>
            <person name="Teshima H."/>
            <person name="Detter J.C."/>
            <person name="Han C."/>
            <person name="Tapia R."/>
            <person name="Land M."/>
            <person name="Hauser L."/>
            <person name="Kyrpides N."/>
            <person name="Ivanova N."/>
            <person name="Pagani I."/>
            <person name="Imachi H."/>
            <person name="Tamaki H."/>
            <person name="Sekiguchi Y."/>
            <person name="Kamagata Y."/>
            <person name="Cadillo-Quiroz H."/>
            <person name="Zinder S."/>
            <person name="Liu W.-T."/>
            <person name="Woyke T."/>
        </authorList>
    </citation>
    <scope>NUCLEOTIDE SEQUENCE [LARGE SCALE GENOMIC DNA]</scope>
    <source>
        <strain evidence="3">DSM 22288 / NBRC 105244 / SMSP</strain>
    </source>
</reference>
<gene>
    <name evidence="2" type="ordered locus">Metfor_2298</name>
</gene>